<keyword evidence="1" id="KW-0472">Membrane</keyword>
<accession>A0ABR6CHJ8</accession>
<comment type="caution">
    <text evidence="2">The sequence shown here is derived from an EMBL/GenBank/DDBJ whole genome shotgun (WGS) entry which is preliminary data.</text>
</comment>
<gene>
    <name evidence="2" type="ORF">HNQ97_006573</name>
</gene>
<reference evidence="2 3" key="1">
    <citation type="submission" date="2020-08" db="EMBL/GenBank/DDBJ databases">
        <title>Genomic Encyclopedia of Type Strains, Phase IV (KMG-IV): sequencing the most valuable type-strain genomes for metagenomic binning, comparative biology and taxonomic classification.</title>
        <authorList>
            <person name="Goeker M."/>
        </authorList>
    </citation>
    <scope>NUCLEOTIDE SEQUENCE [LARGE SCALE GENOMIC DNA]</scope>
    <source>
        <strain evidence="2 3">DSM 17455</strain>
    </source>
</reference>
<dbReference type="EMBL" id="JACJHZ010000066">
    <property type="protein sequence ID" value="MBA9024533.1"/>
    <property type="molecule type" value="Genomic_DNA"/>
</dbReference>
<sequence>MTPDYVPAFDSLRDLFPRVTCIRSVIAWVVVAAFQTWGATWTAAPLSPTVGVICFVVLFATVLTASFSVVRQADHLPTVLVIGLMTGNTVILGIGAAETTLLMLTVVLTFLGHRTSPIHAMMHLMLFGVFSVLLLSS</sequence>
<protein>
    <submittedName>
        <fullName evidence="2">Ca2+/H+ antiporter</fullName>
    </submittedName>
</protein>
<feature type="transmembrane region" description="Helical" evidence="1">
    <location>
        <begin position="118"/>
        <end position="136"/>
    </location>
</feature>
<feature type="transmembrane region" description="Helical" evidence="1">
    <location>
        <begin position="90"/>
        <end position="112"/>
    </location>
</feature>
<keyword evidence="3" id="KW-1185">Reference proteome</keyword>
<proteinExistence type="predicted"/>
<dbReference type="RefSeq" id="WP_154387558.1">
    <property type="nucleotide sequence ID" value="NZ_JACJHY010000066.1"/>
</dbReference>
<dbReference type="Proteomes" id="UP000587524">
    <property type="component" value="Unassembled WGS sequence"/>
</dbReference>
<organism evidence="2 3">
    <name type="scientific">Aminobacter ciceronei</name>
    <dbReference type="NCBI Taxonomy" id="150723"/>
    <lineage>
        <taxon>Bacteria</taxon>
        <taxon>Pseudomonadati</taxon>
        <taxon>Pseudomonadota</taxon>
        <taxon>Alphaproteobacteria</taxon>
        <taxon>Hyphomicrobiales</taxon>
        <taxon>Phyllobacteriaceae</taxon>
        <taxon>Aminobacter</taxon>
    </lineage>
</organism>
<evidence type="ECO:0000313" key="2">
    <source>
        <dbReference type="EMBL" id="MBA9024533.1"/>
    </source>
</evidence>
<keyword evidence="1" id="KW-1133">Transmembrane helix</keyword>
<evidence type="ECO:0000256" key="1">
    <source>
        <dbReference type="SAM" id="Phobius"/>
    </source>
</evidence>
<feature type="transmembrane region" description="Helical" evidence="1">
    <location>
        <begin position="50"/>
        <end position="70"/>
    </location>
</feature>
<name>A0ABR6CHJ8_9HYPH</name>
<evidence type="ECO:0000313" key="3">
    <source>
        <dbReference type="Proteomes" id="UP000587524"/>
    </source>
</evidence>
<feature type="transmembrane region" description="Helical" evidence="1">
    <location>
        <begin position="21"/>
        <end position="44"/>
    </location>
</feature>
<keyword evidence="1" id="KW-0812">Transmembrane</keyword>